<evidence type="ECO:0008006" key="4">
    <source>
        <dbReference type="Google" id="ProtNLM"/>
    </source>
</evidence>
<evidence type="ECO:0000256" key="1">
    <source>
        <dbReference type="SAM" id="MobiDB-lite"/>
    </source>
</evidence>
<dbReference type="EMBL" id="JAZAVJ010000060">
    <property type="protein sequence ID" value="KAK7417155.1"/>
    <property type="molecule type" value="Genomic_DNA"/>
</dbReference>
<reference evidence="2 3" key="1">
    <citation type="journal article" date="2025" name="Microbiol. Resour. Announc.">
        <title>Draft genome sequences for Neonectria magnoliae and Neonectria punicea, canker pathogens of Liriodendron tulipifera and Acer saccharum in West Virginia.</title>
        <authorList>
            <person name="Petronek H.M."/>
            <person name="Kasson M.T."/>
            <person name="Metheny A.M."/>
            <person name="Stauder C.M."/>
            <person name="Lovett B."/>
            <person name="Lynch S.C."/>
            <person name="Garnas J.R."/>
            <person name="Kasson L.R."/>
            <person name="Stajich J.E."/>
        </authorList>
    </citation>
    <scope>NUCLEOTIDE SEQUENCE [LARGE SCALE GENOMIC DNA]</scope>
    <source>
        <strain evidence="2 3">NRRL 64653</strain>
    </source>
</reference>
<feature type="compositionally biased region" description="Basic residues" evidence="1">
    <location>
        <begin position="131"/>
        <end position="140"/>
    </location>
</feature>
<feature type="compositionally biased region" description="Polar residues" evidence="1">
    <location>
        <begin position="73"/>
        <end position="85"/>
    </location>
</feature>
<name>A0ABR1H7Y0_9HYPO</name>
<gene>
    <name evidence="2" type="ORF">QQX98_004758</name>
</gene>
<feature type="region of interest" description="Disordered" evidence="1">
    <location>
        <begin position="60"/>
        <end position="155"/>
    </location>
</feature>
<evidence type="ECO:0000313" key="3">
    <source>
        <dbReference type="Proteomes" id="UP001498476"/>
    </source>
</evidence>
<evidence type="ECO:0000313" key="2">
    <source>
        <dbReference type="EMBL" id="KAK7417155.1"/>
    </source>
</evidence>
<sequence length="155" mass="16873">MSAKPTRGWDPAAHGDLLLAFIAEATASKAVITNVTARLREKGYTYSFDAVNQHVQKLRRNRDAGGVQATVGGASSVTSTPGKTATTRKRATPGKKSKAMVAPDDEDEQDEKLNLKLELESDQEQPFTPKRPAKRAKATPKPKVEEAEEEMDPEI</sequence>
<feature type="compositionally biased region" description="Basic residues" evidence="1">
    <location>
        <begin position="86"/>
        <end position="98"/>
    </location>
</feature>
<dbReference type="Proteomes" id="UP001498476">
    <property type="component" value="Unassembled WGS sequence"/>
</dbReference>
<feature type="compositionally biased region" description="Acidic residues" evidence="1">
    <location>
        <begin position="146"/>
        <end position="155"/>
    </location>
</feature>
<proteinExistence type="predicted"/>
<protein>
    <recommendedName>
        <fullName evidence="4">Histone H1</fullName>
    </recommendedName>
</protein>
<keyword evidence="3" id="KW-1185">Reference proteome</keyword>
<comment type="caution">
    <text evidence="2">The sequence shown here is derived from an EMBL/GenBank/DDBJ whole genome shotgun (WGS) entry which is preliminary data.</text>
</comment>
<organism evidence="2 3">
    <name type="scientific">Neonectria punicea</name>
    <dbReference type="NCBI Taxonomy" id="979145"/>
    <lineage>
        <taxon>Eukaryota</taxon>
        <taxon>Fungi</taxon>
        <taxon>Dikarya</taxon>
        <taxon>Ascomycota</taxon>
        <taxon>Pezizomycotina</taxon>
        <taxon>Sordariomycetes</taxon>
        <taxon>Hypocreomycetidae</taxon>
        <taxon>Hypocreales</taxon>
        <taxon>Nectriaceae</taxon>
        <taxon>Neonectria</taxon>
    </lineage>
</organism>
<accession>A0ABR1H7Y0</accession>